<dbReference type="STRING" id="764298.STRMA_1663"/>
<dbReference type="AlphaFoldDB" id="G5JXN9"/>
<keyword evidence="2" id="KW-1185">Reference proteome</keyword>
<dbReference type="InterPro" id="IPR011664">
    <property type="entry name" value="Abi_system_AbiD/AbiF-like"/>
</dbReference>
<comment type="caution">
    <text evidence="1">The sequence shown here is derived from an EMBL/GenBank/DDBJ whole genome shotgun (WGS) entry which is preliminary data.</text>
</comment>
<organism evidence="1 2">
    <name type="scientific">Streptococcus macacae NCTC 11558</name>
    <dbReference type="NCBI Taxonomy" id="764298"/>
    <lineage>
        <taxon>Bacteria</taxon>
        <taxon>Bacillati</taxon>
        <taxon>Bacillota</taxon>
        <taxon>Bacilli</taxon>
        <taxon>Lactobacillales</taxon>
        <taxon>Streptococcaceae</taxon>
        <taxon>Streptococcus</taxon>
    </lineage>
</organism>
<dbReference type="Proteomes" id="UP000003573">
    <property type="component" value="Unassembled WGS sequence"/>
</dbReference>
<evidence type="ECO:0000313" key="2">
    <source>
        <dbReference type="Proteomes" id="UP000003573"/>
    </source>
</evidence>
<gene>
    <name evidence="1" type="ORF">STRMA_1663</name>
</gene>
<dbReference type="PIRSF" id="PIRSF034934">
    <property type="entry name" value="AbiF_AbiD"/>
    <property type="match status" value="1"/>
</dbReference>
<sequence length="295" mass="35774">MDDGMEIKEFKTFEEQVAKLVEHGCENITSEEYAINILKRINYYRLTAYFLPFRDEKTQKYNNNKISLEKVYSLYQFDSELRLLLMEYLEDIELYFRTQIAYHHANQYGALAYKNSQNFNKFHKHEEFMENLEKELSYRRKDPVYKHHQLKYDGEFPLWVLVEFFSFGMTSKFYADSLNDIQSIIAQDLKLKTTQVRTYLEVAVVLRNYCAHYGRLYYRSFTKIPRQLPSFMTENIKIKNRLMAQLYAIKQLYGDNEKWNKDFILRLRALFTKYQSSIRLYHLGFTNDWEVVLKK</sequence>
<dbReference type="EMBL" id="AEUW02000001">
    <property type="protein sequence ID" value="EHJ51970.1"/>
    <property type="molecule type" value="Genomic_DNA"/>
</dbReference>
<name>G5JXN9_9STRE</name>
<proteinExistence type="predicted"/>
<evidence type="ECO:0000313" key="1">
    <source>
        <dbReference type="EMBL" id="EHJ51970.1"/>
    </source>
</evidence>
<reference evidence="1 2" key="1">
    <citation type="journal article" date="2014" name="Int. J. Syst. Evol. Microbiol.">
        <title>Phylogenomics and the dynamic genome evolution of the genus Streptococcus.</title>
        <authorList>
            <consortium name="The Broad Institute Genome Sequencing Platform"/>
            <person name="Richards V.P."/>
            <person name="Palmer S.R."/>
            <person name="Pavinski Bitar P.D."/>
            <person name="Qin X."/>
            <person name="Weinstock G.M."/>
            <person name="Highlander S.K."/>
            <person name="Town C.D."/>
            <person name="Burne R.A."/>
            <person name="Stanhope M.J."/>
        </authorList>
    </citation>
    <scope>NUCLEOTIDE SEQUENCE [LARGE SCALE GENOMIC DNA]</scope>
    <source>
        <strain evidence="1 2">NCTC 11558</strain>
    </source>
</reference>
<accession>G5JXN9</accession>
<dbReference type="eggNOG" id="COG4823">
    <property type="taxonomic scope" value="Bacteria"/>
</dbReference>
<protein>
    <submittedName>
        <fullName evidence="1">Abi-like protein</fullName>
    </submittedName>
</protein>
<dbReference type="InterPro" id="IPR017034">
    <property type="entry name" value="Abi_system_AbiD/AbiF"/>
</dbReference>
<dbReference type="Pfam" id="PF07751">
    <property type="entry name" value="Abi_2"/>
    <property type="match status" value="1"/>
</dbReference>